<feature type="transmembrane region" description="Helical" evidence="1">
    <location>
        <begin position="5"/>
        <end position="21"/>
    </location>
</feature>
<evidence type="ECO:0000313" key="2">
    <source>
        <dbReference type="EMBL" id="POG73565.1"/>
    </source>
</evidence>
<protein>
    <submittedName>
        <fullName evidence="2">Uncharacterized protein</fullName>
    </submittedName>
</protein>
<gene>
    <name evidence="2" type="ORF">GLOIN_2v1585861</name>
</gene>
<keyword evidence="1" id="KW-0472">Membrane</keyword>
<proteinExistence type="predicted"/>
<organism evidence="2 3">
    <name type="scientific">Rhizophagus irregularis (strain DAOM 181602 / DAOM 197198 / MUCL 43194)</name>
    <name type="common">Arbuscular mycorrhizal fungus</name>
    <name type="synonym">Glomus intraradices</name>
    <dbReference type="NCBI Taxonomy" id="747089"/>
    <lineage>
        <taxon>Eukaryota</taxon>
        <taxon>Fungi</taxon>
        <taxon>Fungi incertae sedis</taxon>
        <taxon>Mucoromycota</taxon>
        <taxon>Glomeromycotina</taxon>
        <taxon>Glomeromycetes</taxon>
        <taxon>Glomerales</taxon>
        <taxon>Glomeraceae</taxon>
        <taxon>Rhizophagus</taxon>
    </lineage>
</organism>
<reference evidence="2 3" key="1">
    <citation type="journal article" date="2013" name="Proc. Natl. Acad. Sci. U.S.A.">
        <title>Genome of an arbuscular mycorrhizal fungus provides insight into the oldest plant symbiosis.</title>
        <authorList>
            <person name="Tisserant E."/>
            <person name="Malbreil M."/>
            <person name="Kuo A."/>
            <person name="Kohler A."/>
            <person name="Symeonidi A."/>
            <person name="Balestrini R."/>
            <person name="Charron P."/>
            <person name="Duensing N."/>
            <person name="Frei Dit Frey N."/>
            <person name="Gianinazzi-Pearson V."/>
            <person name="Gilbert L.B."/>
            <person name="Handa Y."/>
            <person name="Herr J.R."/>
            <person name="Hijri M."/>
            <person name="Koul R."/>
            <person name="Kawaguchi M."/>
            <person name="Krajinski F."/>
            <person name="Lammers P.J."/>
            <person name="Masclaux F.G."/>
            <person name="Murat C."/>
            <person name="Morin E."/>
            <person name="Ndikumana S."/>
            <person name="Pagni M."/>
            <person name="Petitpierre D."/>
            <person name="Requena N."/>
            <person name="Rosikiewicz P."/>
            <person name="Riley R."/>
            <person name="Saito K."/>
            <person name="San Clemente H."/>
            <person name="Shapiro H."/>
            <person name="van Tuinen D."/>
            <person name="Becard G."/>
            <person name="Bonfante P."/>
            <person name="Paszkowski U."/>
            <person name="Shachar-Hill Y.Y."/>
            <person name="Tuskan G.A."/>
            <person name="Young P.W."/>
            <person name="Sanders I.R."/>
            <person name="Henrissat B."/>
            <person name="Rensing S.A."/>
            <person name="Grigoriev I.V."/>
            <person name="Corradi N."/>
            <person name="Roux C."/>
            <person name="Martin F."/>
        </authorList>
    </citation>
    <scope>NUCLEOTIDE SEQUENCE [LARGE SCALE GENOMIC DNA]</scope>
    <source>
        <strain evidence="2 3">DAOM 197198</strain>
    </source>
</reference>
<keyword evidence="3" id="KW-1185">Reference proteome</keyword>
<comment type="caution">
    <text evidence="2">The sequence shown here is derived from an EMBL/GenBank/DDBJ whole genome shotgun (WGS) entry which is preliminary data.</text>
</comment>
<name>A0A2P4Q7F2_RHIID</name>
<dbReference type="EMBL" id="AUPC02000082">
    <property type="protein sequence ID" value="POG73565.1"/>
    <property type="molecule type" value="Genomic_DNA"/>
</dbReference>
<sequence>MSKMVLGCFFANLIIIFFFYFKPNISNILSFCFSFETSRSPVRRTFTNPSLILSI</sequence>
<dbReference type="Proteomes" id="UP000018888">
    <property type="component" value="Unassembled WGS sequence"/>
</dbReference>
<keyword evidence="1" id="KW-0812">Transmembrane</keyword>
<keyword evidence="1" id="KW-1133">Transmembrane helix</keyword>
<evidence type="ECO:0000313" key="3">
    <source>
        <dbReference type="Proteomes" id="UP000018888"/>
    </source>
</evidence>
<reference evidence="2 3" key="2">
    <citation type="journal article" date="2018" name="New Phytol.">
        <title>High intraspecific genome diversity in the model arbuscular mycorrhizal symbiont Rhizophagus irregularis.</title>
        <authorList>
            <person name="Chen E.C.H."/>
            <person name="Morin E."/>
            <person name="Beaudet D."/>
            <person name="Noel J."/>
            <person name="Yildirir G."/>
            <person name="Ndikumana S."/>
            <person name="Charron P."/>
            <person name="St-Onge C."/>
            <person name="Giorgi J."/>
            <person name="Kruger M."/>
            <person name="Marton T."/>
            <person name="Ropars J."/>
            <person name="Grigoriev I.V."/>
            <person name="Hainaut M."/>
            <person name="Henrissat B."/>
            <person name="Roux C."/>
            <person name="Martin F."/>
            <person name="Corradi N."/>
        </authorList>
    </citation>
    <scope>NUCLEOTIDE SEQUENCE [LARGE SCALE GENOMIC DNA]</scope>
    <source>
        <strain evidence="2 3">DAOM 197198</strain>
    </source>
</reference>
<evidence type="ECO:0000256" key="1">
    <source>
        <dbReference type="SAM" id="Phobius"/>
    </source>
</evidence>
<dbReference type="AlphaFoldDB" id="A0A2P4Q7F2"/>
<accession>A0A2P4Q7F2</accession>